<dbReference type="InParanoid" id="A0A1D3D045"/>
<evidence type="ECO:0000313" key="2">
    <source>
        <dbReference type="Proteomes" id="UP000095192"/>
    </source>
</evidence>
<reference evidence="1 2" key="1">
    <citation type="journal article" date="2016" name="BMC Genomics">
        <title>Comparative genomics reveals Cyclospora cayetanensis possesses coccidia-like metabolism and invasion components but unique surface antigens.</title>
        <authorList>
            <person name="Liu S."/>
            <person name="Wang L."/>
            <person name="Zheng H."/>
            <person name="Xu Z."/>
            <person name="Roellig D.M."/>
            <person name="Li N."/>
            <person name="Frace M.A."/>
            <person name="Tang K."/>
            <person name="Arrowood M.J."/>
            <person name="Moss D.M."/>
            <person name="Zhang L."/>
            <person name="Feng Y."/>
            <person name="Xiao L."/>
        </authorList>
    </citation>
    <scope>NUCLEOTIDE SEQUENCE [LARGE SCALE GENOMIC DNA]</scope>
    <source>
        <strain evidence="1 2">CHN_HEN01</strain>
    </source>
</reference>
<dbReference type="VEuPathDB" id="ToxoDB:cyc_09114"/>
<sequence>MMLPLRVLLHRSSRHNREVAAEELTPLPGAPSPSNGLLERFLLGEDGDFLWRQTPTEQVRRLLLLLFLLVHRTAFMSSLLGYCDVLHPRACPALDGLVVPCADTAGAGPQGMRHNDDFFIAAASIIAQGTPEIRLQPTALHQSSHGYFR</sequence>
<keyword evidence="2" id="KW-1185">Reference proteome</keyword>
<evidence type="ECO:0000313" key="1">
    <source>
        <dbReference type="EMBL" id="OEH76836.1"/>
    </source>
</evidence>
<proteinExistence type="predicted"/>
<accession>A0A1D3D045</accession>
<dbReference type="EMBL" id="JROU02001303">
    <property type="protein sequence ID" value="OEH76836.1"/>
    <property type="molecule type" value="Genomic_DNA"/>
</dbReference>
<dbReference type="AlphaFoldDB" id="A0A1D3D045"/>
<gene>
    <name evidence="1" type="ORF">cyc_09114</name>
</gene>
<name>A0A1D3D045_9EIME</name>
<comment type="caution">
    <text evidence="1">The sequence shown here is derived from an EMBL/GenBank/DDBJ whole genome shotgun (WGS) entry which is preliminary data.</text>
</comment>
<protein>
    <submittedName>
        <fullName evidence="1">Uncharacterized protein</fullName>
    </submittedName>
</protein>
<dbReference type="Proteomes" id="UP000095192">
    <property type="component" value="Unassembled WGS sequence"/>
</dbReference>
<organism evidence="1 2">
    <name type="scientific">Cyclospora cayetanensis</name>
    <dbReference type="NCBI Taxonomy" id="88456"/>
    <lineage>
        <taxon>Eukaryota</taxon>
        <taxon>Sar</taxon>
        <taxon>Alveolata</taxon>
        <taxon>Apicomplexa</taxon>
        <taxon>Conoidasida</taxon>
        <taxon>Coccidia</taxon>
        <taxon>Eucoccidiorida</taxon>
        <taxon>Eimeriorina</taxon>
        <taxon>Eimeriidae</taxon>
        <taxon>Cyclospora</taxon>
    </lineage>
</organism>